<dbReference type="AlphaFoldDB" id="A0A2I0JID2"/>
<organism evidence="1 2">
    <name type="scientific">Punica granatum</name>
    <name type="common">Pomegranate</name>
    <dbReference type="NCBI Taxonomy" id="22663"/>
    <lineage>
        <taxon>Eukaryota</taxon>
        <taxon>Viridiplantae</taxon>
        <taxon>Streptophyta</taxon>
        <taxon>Embryophyta</taxon>
        <taxon>Tracheophyta</taxon>
        <taxon>Spermatophyta</taxon>
        <taxon>Magnoliopsida</taxon>
        <taxon>eudicotyledons</taxon>
        <taxon>Gunneridae</taxon>
        <taxon>Pentapetalae</taxon>
        <taxon>rosids</taxon>
        <taxon>malvids</taxon>
        <taxon>Myrtales</taxon>
        <taxon>Lythraceae</taxon>
        <taxon>Punica</taxon>
    </lineage>
</organism>
<dbReference type="EMBL" id="PGOL01001646">
    <property type="protein sequence ID" value="PKI56018.1"/>
    <property type="molecule type" value="Genomic_DNA"/>
</dbReference>
<reference evidence="1 2" key="1">
    <citation type="submission" date="2017-11" db="EMBL/GenBank/DDBJ databases">
        <title>De-novo sequencing of pomegranate (Punica granatum L.) genome.</title>
        <authorList>
            <person name="Akparov Z."/>
            <person name="Amiraslanov A."/>
            <person name="Hajiyeva S."/>
            <person name="Abbasov M."/>
            <person name="Kaur K."/>
            <person name="Hamwieh A."/>
            <person name="Solovyev V."/>
            <person name="Salamov A."/>
            <person name="Braich B."/>
            <person name="Kosarev P."/>
            <person name="Mahmoud A."/>
            <person name="Hajiyev E."/>
            <person name="Babayeva S."/>
            <person name="Izzatullayeva V."/>
            <person name="Mammadov A."/>
            <person name="Mammadov A."/>
            <person name="Sharifova S."/>
            <person name="Ojaghi J."/>
            <person name="Eynullazada K."/>
            <person name="Bayramov B."/>
            <person name="Abdulazimova A."/>
            <person name="Shahmuradov I."/>
        </authorList>
    </citation>
    <scope>NUCLEOTIDE SEQUENCE [LARGE SCALE GENOMIC DNA]</scope>
    <source>
        <strain evidence="2">cv. AG2017</strain>
        <tissue evidence="1">Leaf</tissue>
    </source>
</reference>
<feature type="non-terminal residue" evidence="1">
    <location>
        <position position="83"/>
    </location>
</feature>
<accession>A0A2I0JID2</accession>
<comment type="caution">
    <text evidence="1">The sequence shown here is derived from an EMBL/GenBank/DDBJ whole genome shotgun (WGS) entry which is preliminary data.</text>
</comment>
<keyword evidence="2" id="KW-1185">Reference proteome</keyword>
<gene>
    <name evidence="1" type="ORF">CRG98_023605</name>
</gene>
<dbReference type="Proteomes" id="UP000233551">
    <property type="component" value="Unassembled WGS sequence"/>
</dbReference>
<evidence type="ECO:0000313" key="1">
    <source>
        <dbReference type="EMBL" id="PKI56018.1"/>
    </source>
</evidence>
<evidence type="ECO:0000313" key="2">
    <source>
        <dbReference type="Proteomes" id="UP000233551"/>
    </source>
</evidence>
<name>A0A2I0JID2_PUNGR</name>
<sequence>MVKGAWRSPTIYTMTSASESDLVEVSSLSDRQQNLKLRLLLDRPLNLCCSTSHAVAMSDSTTVPPLPKNKPNRWPLTFATIFL</sequence>
<proteinExistence type="predicted"/>
<protein>
    <submittedName>
        <fullName evidence="1">Uncharacterized protein</fullName>
    </submittedName>
</protein>